<comment type="function">
    <text evidence="2 8">The glycine cleavage system catalyzes the degradation of glycine. The P protein binds the alpha-amino group of glycine through its pyridoxal phosphate cofactor; CO(2) is released and the remaining methylamine moiety is then transferred to the lipoamide cofactor of the H protein.</text>
</comment>
<dbReference type="InterPro" id="IPR049316">
    <property type="entry name" value="GDC-P_C"/>
</dbReference>
<dbReference type="InterPro" id="IPR015424">
    <property type="entry name" value="PyrdxlP-dep_Trfase"/>
</dbReference>
<dbReference type="RefSeq" id="WP_093941238.1">
    <property type="nucleotide sequence ID" value="NZ_CP022521.1"/>
</dbReference>
<dbReference type="Pfam" id="PF02347">
    <property type="entry name" value="GDC-P"/>
    <property type="match status" value="2"/>
</dbReference>
<dbReference type="GO" id="GO:0005960">
    <property type="term" value="C:glycine cleavage complex"/>
    <property type="evidence" value="ECO:0007669"/>
    <property type="project" value="TreeGrafter"/>
</dbReference>
<dbReference type="AlphaFoldDB" id="A0A221W1W6"/>
<dbReference type="SUPFAM" id="SSF53383">
    <property type="entry name" value="PLP-dependent transferases"/>
    <property type="match status" value="2"/>
</dbReference>
<dbReference type="InterPro" id="IPR015422">
    <property type="entry name" value="PyrdxlP-dep_Trfase_small"/>
</dbReference>
<comment type="cofactor">
    <cofactor evidence="1 8 9">
        <name>pyridoxal 5'-phosphate</name>
        <dbReference type="ChEBI" id="CHEBI:597326"/>
    </cofactor>
</comment>
<feature type="modified residue" description="N6-(pyridoxal phosphate)lysine" evidence="8 9">
    <location>
        <position position="718"/>
    </location>
</feature>
<evidence type="ECO:0000256" key="1">
    <source>
        <dbReference type="ARBA" id="ARBA00001933"/>
    </source>
</evidence>
<dbReference type="Pfam" id="PF21478">
    <property type="entry name" value="GcvP2_C"/>
    <property type="match status" value="1"/>
</dbReference>
<evidence type="ECO:0000256" key="2">
    <source>
        <dbReference type="ARBA" id="ARBA00003788"/>
    </source>
</evidence>
<evidence type="ECO:0000256" key="9">
    <source>
        <dbReference type="PIRSR" id="PIRSR603437-50"/>
    </source>
</evidence>
<keyword evidence="5 8" id="KW-0663">Pyridoxal phosphate</keyword>
<dbReference type="PANTHER" id="PTHR11773">
    <property type="entry name" value="GLYCINE DEHYDROGENASE, DECARBOXYLATING"/>
    <property type="match status" value="1"/>
</dbReference>
<organism evidence="10 11">
    <name type="scientific">Actinoalloteichus hoggarensis</name>
    <dbReference type="NCBI Taxonomy" id="1470176"/>
    <lineage>
        <taxon>Bacteria</taxon>
        <taxon>Bacillati</taxon>
        <taxon>Actinomycetota</taxon>
        <taxon>Actinomycetes</taxon>
        <taxon>Pseudonocardiales</taxon>
        <taxon>Pseudonocardiaceae</taxon>
        <taxon>Actinoalloteichus</taxon>
    </lineage>
</organism>
<dbReference type="EC" id="1.4.4.2" evidence="8"/>
<dbReference type="Gene3D" id="3.40.640.10">
    <property type="entry name" value="Type I PLP-dependent aspartate aminotransferase-like (Major domain)"/>
    <property type="match status" value="2"/>
</dbReference>
<evidence type="ECO:0000256" key="8">
    <source>
        <dbReference type="HAMAP-Rule" id="MF_00711"/>
    </source>
</evidence>
<evidence type="ECO:0000313" key="10">
    <source>
        <dbReference type="EMBL" id="ASO19790.1"/>
    </source>
</evidence>
<evidence type="ECO:0000256" key="3">
    <source>
        <dbReference type="ARBA" id="ARBA00010756"/>
    </source>
</evidence>
<dbReference type="CDD" id="cd00613">
    <property type="entry name" value="GDC-P"/>
    <property type="match status" value="2"/>
</dbReference>
<dbReference type="OrthoDB" id="9801272at2"/>
<sequence length="970" mass="103071">MTISAHPPRARAGAPLTALEQGTPFTERHIGPRSDELARMLAVVGVDSLEDLADRAVPSAIRDEAASSALPAAAGETVALRELRDRASLNRVYTQMIGLGYHGTVTPPVIRRNVLESPAWYTAYTPYQPEISQGRLEALLNFQTMVSDLAGLPVANASMLDEATSAAEAMTLIRRAGRSRSSRFVVDADTLPQTLAVLRTRAEPLGIEIVEADLSSGALPDGDLFGLLLSYPGASGHVGDQESVIAEAHRRGAMTVVAADLLSLVLLRSPGSLGADAVVGTAQRFGFPPCLGGPHAGYLVVRKGLERQLPGRLVGVSVDSDGAPAYRLALQTREQHIRREKATSNICTAQVLPAVVSGMYAVYHGPEGLRRIAERAHRMAAVLAAGLRGGGRDLVHDAFFDTLCVRVPGRADQVIAAARDLGVNLRRVDADQVGVSCSETTTTAHLDAVWRAFGVDPDAISVAELDAATPDALPEGLRRTEDLLTHPVFHRHRSETALLRYLRSLSDKDVALDRSMIPLGSCTMKLNATAEMEPITWPEFAELHPFAPAEDAAGLLSIVGDLERWLAEITGYDAVSMQPNAGSQGEFAGLLAIRAYHLDRGEARRDVCLIPASAHGTNAASAVMAGMRVVVVACDDAGNVDLDSLRALVAEHRDDLAAIMITYPSTHGVYEDTVREVCALVHDAGGQVYVDGANLNALIGLARPGRFGADVSHLNLHKTFCIPHGGGGPGVGPVGVREHLARFLPGHPLAPSAGPAAAVVGPVSAAPWGSAAILPISWAYVRMMGAAGLRQATLTAVAAANYVARRLAEYYPVLYTGQGGFVAHECILDLRGLTKATGVTVDDVAKRLADYGLHAPTMSFPVPGTLMVEPTESENLAELDRFCDAMIAIRAEIDRVGSGEWPAEDNPLRNAPHTAECLTGEWPHPYDRETAVYPAGHASPKIWPPVRRIDGARGDRNLVCSCPPLEAYQG</sequence>
<dbReference type="PANTHER" id="PTHR11773:SF1">
    <property type="entry name" value="GLYCINE DEHYDROGENASE (DECARBOXYLATING), MITOCHONDRIAL"/>
    <property type="match status" value="1"/>
</dbReference>
<dbReference type="KEGG" id="ahg:AHOG_10735"/>
<dbReference type="GO" id="GO:0016594">
    <property type="term" value="F:glycine binding"/>
    <property type="evidence" value="ECO:0007669"/>
    <property type="project" value="TreeGrafter"/>
</dbReference>
<comment type="catalytic activity">
    <reaction evidence="7 8">
        <text>N(6)-[(R)-lipoyl]-L-lysyl-[glycine-cleavage complex H protein] + glycine + H(+) = N(6)-[(R)-S(8)-aminomethyldihydrolipoyl]-L-lysyl-[glycine-cleavage complex H protein] + CO2</text>
        <dbReference type="Rhea" id="RHEA:24304"/>
        <dbReference type="Rhea" id="RHEA-COMP:10494"/>
        <dbReference type="Rhea" id="RHEA-COMP:10495"/>
        <dbReference type="ChEBI" id="CHEBI:15378"/>
        <dbReference type="ChEBI" id="CHEBI:16526"/>
        <dbReference type="ChEBI" id="CHEBI:57305"/>
        <dbReference type="ChEBI" id="CHEBI:83099"/>
        <dbReference type="ChEBI" id="CHEBI:83143"/>
        <dbReference type="EC" id="1.4.4.2"/>
    </reaction>
</comment>
<dbReference type="NCBIfam" id="TIGR00461">
    <property type="entry name" value="gcvP"/>
    <property type="match status" value="1"/>
</dbReference>
<dbReference type="InterPro" id="IPR003437">
    <property type="entry name" value="GcvP"/>
</dbReference>
<comment type="subunit">
    <text evidence="4 8">The glycine cleavage system is composed of four proteins: P, T, L and H.</text>
</comment>
<dbReference type="GO" id="GO:0019464">
    <property type="term" value="P:glycine decarboxylation via glycine cleavage system"/>
    <property type="evidence" value="ECO:0007669"/>
    <property type="project" value="UniProtKB-UniRule"/>
</dbReference>
<dbReference type="GO" id="GO:0030170">
    <property type="term" value="F:pyridoxal phosphate binding"/>
    <property type="evidence" value="ECO:0007669"/>
    <property type="project" value="TreeGrafter"/>
</dbReference>
<dbReference type="InterPro" id="IPR020581">
    <property type="entry name" value="GDC_P"/>
</dbReference>
<dbReference type="Gene3D" id="3.90.1150.10">
    <property type="entry name" value="Aspartate Aminotransferase, domain 1"/>
    <property type="match status" value="2"/>
</dbReference>
<dbReference type="InterPro" id="IPR049315">
    <property type="entry name" value="GDC-P_N"/>
</dbReference>
<dbReference type="GO" id="GO:0005829">
    <property type="term" value="C:cytosol"/>
    <property type="evidence" value="ECO:0007669"/>
    <property type="project" value="TreeGrafter"/>
</dbReference>
<gene>
    <name evidence="8 10" type="primary">gcvP</name>
    <name evidence="10" type="ORF">AHOG_10735</name>
</gene>
<reference evidence="10 11" key="1">
    <citation type="submission" date="2017-07" db="EMBL/GenBank/DDBJ databases">
        <title>Complete genome sequence of Actinoalloteichus hoggarensis DSM 45943, type strain of Actinoalloteichus hoggarensis.</title>
        <authorList>
            <person name="Ruckert C."/>
            <person name="Nouioui I."/>
            <person name="Willmese J."/>
            <person name="van Wezel G."/>
            <person name="Klenk H.-P."/>
            <person name="Kalinowski J."/>
            <person name="Zotchev S.B."/>
        </authorList>
    </citation>
    <scope>NUCLEOTIDE SEQUENCE [LARGE SCALE GENOMIC DNA]</scope>
    <source>
        <strain evidence="10 11">DSM 45943</strain>
    </source>
</reference>
<keyword evidence="6 8" id="KW-0560">Oxidoreductase</keyword>
<evidence type="ECO:0000256" key="6">
    <source>
        <dbReference type="ARBA" id="ARBA00023002"/>
    </source>
</evidence>
<name>A0A221W1W6_9PSEU</name>
<proteinExistence type="inferred from homology"/>
<comment type="similarity">
    <text evidence="3 8">Belongs to the GcvP family.</text>
</comment>
<dbReference type="NCBIfam" id="NF003346">
    <property type="entry name" value="PRK04366.1"/>
    <property type="match status" value="1"/>
</dbReference>
<evidence type="ECO:0000256" key="4">
    <source>
        <dbReference type="ARBA" id="ARBA00011690"/>
    </source>
</evidence>
<accession>A0A221W1W6</accession>
<evidence type="ECO:0000313" key="11">
    <source>
        <dbReference type="Proteomes" id="UP000204221"/>
    </source>
</evidence>
<dbReference type="HAMAP" id="MF_00711">
    <property type="entry name" value="GcvP"/>
    <property type="match status" value="1"/>
</dbReference>
<dbReference type="EMBL" id="CP022521">
    <property type="protein sequence ID" value="ASO19790.1"/>
    <property type="molecule type" value="Genomic_DNA"/>
</dbReference>
<dbReference type="Proteomes" id="UP000204221">
    <property type="component" value="Chromosome"/>
</dbReference>
<evidence type="ECO:0000256" key="7">
    <source>
        <dbReference type="ARBA" id="ARBA00049026"/>
    </source>
</evidence>
<dbReference type="InterPro" id="IPR015421">
    <property type="entry name" value="PyrdxlP-dep_Trfase_major"/>
</dbReference>
<evidence type="ECO:0000256" key="5">
    <source>
        <dbReference type="ARBA" id="ARBA00022898"/>
    </source>
</evidence>
<dbReference type="GO" id="GO:0004375">
    <property type="term" value="F:glycine dehydrogenase (decarboxylating) activity"/>
    <property type="evidence" value="ECO:0007669"/>
    <property type="project" value="UniProtKB-EC"/>
</dbReference>
<dbReference type="FunFam" id="3.40.640.10:FF:000007">
    <property type="entry name" value="glycine dehydrogenase (Decarboxylating), mitochondrial"/>
    <property type="match status" value="1"/>
</dbReference>
<protein>
    <recommendedName>
        <fullName evidence="8">Glycine dehydrogenase (decarboxylating)</fullName>
        <ecNumber evidence="8">1.4.4.2</ecNumber>
    </recommendedName>
    <alternativeName>
        <fullName evidence="8">Glycine cleavage system P-protein</fullName>
    </alternativeName>
    <alternativeName>
        <fullName evidence="8">Glycine decarboxylase</fullName>
    </alternativeName>
    <alternativeName>
        <fullName evidence="8">Glycine dehydrogenase (aminomethyl-transferring)</fullName>
    </alternativeName>
</protein>
<keyword evidence="11" id="KW-1185">Reference proteome</keyword>